<dbReference type="EMBL" id="JACEFG010000001">
    <property type="protein sequence ID" value="MBA2173285.1"/>
    <property type="molecule type" value="Genomic_DNA"/>
</dbReference>
<dbReference type="Proteomes" id="UP000571017">
    <property type="component" value="Unassembled WGS sequence"/>
</dbReference>
<evidence type="ECO:0000313" key="2">
    <source>
        <dbReference type="EMBL" id="MBA2173285.1"/>
    </source>
</evidence>
<dbReference type="SUPFAM" id="SSF141868">
    <property type="entry name" value="EAL domain-like"/>
    <property type="match status" value="1"/>
</dbReference>
<organism evidence="2 3">
    <name type="scientific">Halobacillus locisalis</name>
    <dbReference type="NCBI Taxonomy" id="220753"/>
    <lineage>
        <taxon>Bacteria</taxon>
        <taxon>Bacillati</taxon>
        <taxon>Bacillota</taxon>
        <taxon>Bacilli</taxon>
        <taxon>Bacillales</taxon>
        <taxon>Bacillaceae</taxon>
        <taxon>Halobacillus</taxon>
    </lineage>
</organism>
<keyword evidence="3" id="KW-1185">Reference proteome</keyword>
<protein>
    <submittedName>
        <fullName evidence="2">EAL domain-containing protein</fullName>
    </submittedName>
</protein>
<dbReference type="PROSITE" id="PS50883">
    <property type="entry name" value="EAL"/>
    <property type="match status" value="1"/>
</dbReference>
<dbReference type="PANTHER" id="PTHR33121">
    <property type="entry name" value="CYCLIC DI-GMP PHOSPHODIESTERASE PDEF"/>
    <property type="match status" value="1"/>
</dbReference>
<dbReference type="InterPro" id="IPR050706">
    <property type="entry name" value="Cyclic-di-GMP_PDE-like"/>
</dbReference>
<evidence type="ECO:0000313" key="3">
    <source>
        <dbReference type="Proteomes" id="UP000571017"/>
    </source>
</evidence>
<dbReference type="CDD" id="cd01948">
    <property type="entry name" value="EAL"/>
    <property type="match status" value="1"/>
</dbReference>
<dbReference type="InterPro" id="IPR001633">
    <property type="entry name" value="EAL_dom"/>
</dbReference>
<dbReference type="GO" id="GO:0071111">
    <property type="term" value="F:cyclic-guanylate-specific phosphodiesterase activity"/>
    <property type="evidence" value="ECO:0007669"/>
    <property type="project" value="InterPro"/>
</dbReference>
<accession>A0A838CNH1</accession>
<proteinExistence type="predicted"/>
<dbReference type="AlphaFoldDB" id="A0A838CNH1"/>
<dbReference type="Pfam" id="PF00563">
    <property type="entry name" value="EAL"/>
    <property type="match status" value="1"/>
</dbReference>
<dbReference type="Gene3D" id="3.20.20.450">
    <property type="entry name" value="EAL domain"/>
    <property type="match status" value="1"/>
</dbReference>
<evidence type="ECO:0000259" key="1">
    <source>
        <dbReference type="PROSITE" id="PS50883"/>
    </source>
</evidence>
<dbReference type="SMART" id="SM00052">
    <property type="entry name" value="EAL"/>
    <property type="match status" value="1"/>
</dbReference>
<dbReference type="RefSeq" id="WP_181470357.1">
    <property type="nucleotide sequence ID" value="NZ_JACEFG010000001.1"/>
</dbReference>
<feature type="domain" description="EAL" evidence="1">
    <location>
        <begin position="93"/>
        <end position="339"/>
    </location>
</feature>
<reference evidence="2 3" key="1">
    <citation type="journal article" date="2004" name="Extremophiles">
        <title>Halobacillus locisalis sp. nov., a halophilic bacterium isolated from a marine solar saltern of the Yellow Sea in Korea.</title>
        <authorList>
            <person name="Yoon J.H."/>
            <person name="Kang K.H."/>
            <person name="Oh T.K."/>
            <person name="Park Y.H."/>
        </authorList>
    </citation>
    <scope>NUCLEOTIDE SEQUENCE [LARGE SCALE GENOMIC DNA]</scope>
    <source>
        <strain evidence="2 3">KCTC 3788</strain>
    </source>
</reference>
<gene>
    <name evidence="2" type="ORF">H0266_00070</name>
</gene>
<dbReference type="PANTHER" id="PTHR33121:SF15">
    <property type="entry name" value="BLUE LIGHT- AND TEMPERATURE-REGULATED ANTIREPRESSOR BLUF"/>
    <property type="match status" value="1"/>
</dbReference>
<sequence>MSKDCQFCGTSVTLPEKGALVINRKNVHMDGEPRDLAIDYQDNDTVVFQYSSIDNLVATLELLYQKNTSNFWLHILNLESSQSFPISIHHLYERLKRPNLASIIHDGDFTSHLQPIVDMSTNEVYGYESLLRTTEQSVNPGELFSYAQRSGLQSMLDQKARRSAVKAKSEFLTKGQKIFINFLPSTIYVPEFCLKHTFQIVKEFQIDPSDLVFEVVETEKISDVDHLKRILDTYKASGMKVALDDVGSGYSTIEMLSLLKPDYLKVDRSYIQNCHENKENQEFLYQVMERADLLGIQVLAEGIETLEEWTWLNQLGVDYGQGYFIGRPKAVPEKEFSLP</sequence>
<name>A0A838CNH1_9BACI</name>
<comment type="caution">
    <text evidence="2">The sequence shown here is derived from an EMBL/GenBank/DDBJ whole genome shotgun (WGS) entry which is preliminary data.</text>
</comment>
<dbReference type="InterPro" id="IPR035919">
    <property type="entry name" value="EAL_sf"/>
</dbReference>